<evidence type="ECO:0000313" key="11">
    <source>
        <dbReference type="RefSeq" id="XP_006747086.1"/>
    </source>
</evidence>
<dbReference type="GO" id="GO:0005886">
    <property type="term" value="C:plasma membrane"/>
    <property type="evidence" value="ECO:0007669"/>
    <property type="project" value="UniProtKB-SubCell"/>
</dbReference>
<dbReference type="Gene3D" id="2.60.40.10">
    <property type="entry name" value="Immunoglobulins"/>
    <property type="match status" value="4"/>
</dbReference>
<keyword evidence="4" id="KW-0472">Membrane</keyword>
<dbReference type="SUPFAM" id="SSF48726">
    <property type="entry name" value="Immunoglobulin"/>
    <property type="match status" value="4"/>
</dbReference>
<organism evidence="10 11">
    <name type="scientific">Leptonychotes weddellii</name>
    <name type="common">Weddell seal</name>
    <name type="synonym">Otaria weddellii</name>
    <dbReference type="NCBI Taxonomy" id="9713"/>
    <lineage>
        <taxon>Eukaryota</taxon>
        <taxon>Metazoa</taxon>
        <taxon>Chordata</taxon>
        <taxon>Craniata</taxon>
        <taxon>Vertebrata</taxon>
        <taxon>Euteleostomi</taxon>
        <taxon>Mammalia</taxon>
        <taxon>Eutheria</taxon>
        <taxon>Laurasiatheria</taxon>
        <taxon>Carnivora</taxon>
        <taxon>Caniformia</taxon>
        <taxon>Pinnipedia</taxon>
        <taxon>Phocidae</taxon>
        <taxon>Monachinae</taxon>
        <taxon>Lobodontini</taxon>
        <taxon>Leptonychotes</taxon>
    </lineage>
</organism>
<keyword evidence="7" id="KW-0393">Immunoglobulin domain</keyword>
<dbReference type="AlphaFoldDB" id="A0A2U3YTN8"/>
<dbReference type="Pfam" id="PF13927">
    <property type="entry name" value="Ig_3"/>
    <property type="match status" value="3"/>
</dbReference>
<proteinExistence type="predicted"/>
<feature type="domain" description="Ig-like" evidence="9">
    <location>
        <begin position="125"/>
        <end position="213"/>
    </location>
</feature>
<evidence type="ECO:0000256" key="6">
    <source>
        <dbReference type="ARBA" id="ARBA00023180"/>
    </source>
</evidence>
<evidence type="ECO:0000256" key="5">
    <source>
        <dbReference type="ARBA" id="ARBA00023157"/>
    </source>
</evidence>
<evidence type="ECO:0000256" key="2">
    <source>
        <dbReference type="ARBA" id="ARBA00022475"/>
    </source>
</evidence>
<dbReference type="GO" id="GO:0007411">
    <property type="term" value="P:axon guidance"/>
    <property type="evidence" value="ECO:0007669"/>
    <property type="project" value="TreeGrafter"/>
</dbReference>
<feature type="domain" description="Ig-like" evidence="9">
    <location>
        <begin position="33"/>
        <end position="120"/>
    </location>
</feature>
<dbReference type="STRING" id="9713.A0A2U3YTN8"/>
<dbReference type="PANTHER" id="PTHR44170:SF12">
    <property type="entry name" value="NEUROFASCIN"/>
    <property type="match status" value="1"/>
</dbReference>
<evidence type="ECO:0000313" key="10">
    <source>
        <dbReference type="Proteomes" id="UP000245341"/>
    </source>
</evidence>
<dbReference type="RefSeq" id="XP_006747086.1">
    <property type="nucleotide sequence ID" value="XM_006747023.2"/>
</dbReference>
<dbReference type="OrthoDB" id="10010359at2759"/>
<feature type="non-terminal residue" evidence="11">
    <location>
        <position position="435"/>
    </location>
</feature>
<dbReference type="GO" id="GO:0007420">
    <property type="term" value="P:brain development"/>
    <property type="evidence" value="ECO:0007669"/>
    <property type="project" value="TreeGrafter"/>
</dbReference>
<dbReference type="InterPro" id="IPR007110">
    <property type="entry name" value="Ig-like_dom"/>
</dbReference>
<dbReference type="InterPro" id="IPR003599">
    <property type="entry name" value="Ig_sub"/>
</dbReference>
<evidence type="ECO:0000256" key="1">
    <source>
        <dbReference type="ARBA" id="ARBA00004236"/>
    </source>
</evidence>
<dbReference type="SMART" id="SM00408">
    <property type="entry name" value="IGc2"/>
    <property type="match status" value="4"/>
</dbReference>
<dbReference type="Pfam" id="PF07679">
    <property type="entry name" value="I-set"/>
    <property type="match status" value="1"/>
</dbReference>
<name>A0A2U3YTN8_LEPWE</name>
<evidence type="ECO:0000256" key="3">
    <source>
        <dbReference type="ARBA" id="ARBA00022737"/>
    </source>
</evidence>
<dbReference type="InterPro" id="IPR003598">
    <property type="entry name" value="Ig_sub2"/>
</dbReference>
<dbReference type="CDD" id="cd05731">
    <property type="entry name" value="Ig3_L1-CAM_like"/>
    <property type="match status" value="1"/>
</dbReference>
<keyword evidence="2" id="KW-1003">Cell membrane</keyword>
<dbReference type="FunFam" id="2.60.40.10:FF:000078">
    <property type="entry name" value="Neuronal cell adhesion molecule"/>
    <property type="match status" value="1"/>
</dbReference>
<feature type="domain" description="Ig-like" evidence="9">
    <location>
        <begin position="217"/>
        <end position="318"/>
    </location>
</feature>
<gene>
    <name evidence="11" type="primary">LOC102736727</name>
</gene>
<evidence type="ECO:0000256" key="7">
    <source>
        <dbReference type="ARBA" id="ARBA00023319"/>
    </source>
</evidence>
<dbReference type="InterPro" id="IPR013783">
    <property type="entry name" value="Ig-like_fold"/>
</dbReference>
<dbReference type="GeneID" id="102736727"/>
<evidence type="ECO:0000259" key="9">
    <source>
        <dbReference type="PROSITE" id="PS50835"/>
    </source>
</evidence>
<dbReference type="PROSITE" id="PS50835">
    <property type="entry name" value="IG_LIKE"/>
    <property type="match status" value="4"/>
</dbReference>
<comment type="subcellular location">
    <subcellularLocation>
        <location evidence="1">Cell membrane</location>
    </subcellularLocation>
</comment>
<feature type="signal peptide" evidence="8">
    <location>
        <begin position="1"/>
        <end position="24"/>
    </location>
</feature>
<reference evidence="11" key="1">
    <citation type="submission" date="2025-08" db="UniProtKB">
        <authorList>
            <consortium name="RefSeq"/>
        </authorList>
    </citation>
    <scope>IDENTIFICATION</scope>
    <source>
        <tissue evidence="11">Liver</tissue>
    </source>
</reference>
<accession>A0A2U3YTN8</accession>
<dbReference type="KEGG" id="lww:102736727"/>
<dbReference type="GO" id="GO:0098632">
    <property type="term" value="F:cell-cell adhesion mediator activity"/>
    <property type="evidence" value="ECO:0007669"/>
    <property type="project" value="TreeGrafter"/>
</dbReference>
<sequence length="435" mass="48965">MARQQPPPWVHTAILLCFLSLTGAIEIPMDPAPYWLDEPKNLILAPGEDGRLVCRANGNPKPTVQWMVNGEPLQSAPPNPNREVAGDTIIFRDTQISSRAVYQCNTSNEHGYLLANAFVSVLDVPPRMLSPRNQLIRVILYNRTRLDCPFFGSPIPTLRWFKNGQGSNLDGGNYHVYENGSLEIKMIRKEDQGIYTCVATNILGKAENQVRLEVKDPTRIYRMPEDQVAKRGTTVQLECRVKHDPSLKLTVSWLKDDEPLYIGNSATMEPITQDKRVSQGHNGDLYFSNVMLQDMQTDYSCNARFHFTHTIQQKNAFTLKVLTNNPYNDSSLRNHPDMYSARGVAERTPSFMYPQGTASSQMVLRGMDLLLECIASGVPTPDIAWYKKGGDLPSDKAKFENFNKALRITNVSEEDSGEYFCLASNKMGSIRHTIS</sequence>
<keyword evidence="3" id="KW-0677">Repeat</keyword>
<evidence type="ECO:0000256" key="4">
    <source>
        <dbReference type="ARBA" id="ARBA00023136"/>
    </source>
</evidence>
<evidence type="ECO:0000256" key="8">
    <source>
        <dbReference type="SAM" id="SignalP"/>
    </source>
</evidence>
<keyword evidence="8" id="KW-0732">Signal</keyword>
<keyword evidence="6" id="KW-0325">Glycoprotein</keyword>
<dbReference type="InterPro" id="IPR013098">
    <property type="entry name" value="Ig_I-set"/>
</dbReference>
<dbReference type="Proteomes" id="UP000245341">
    <property type="component" value="Unplaced"/>
</dbReference>
<dbReference type="InterPro" id="IPR036179">
    <property type="entry name" value="Ig-like_dom_sf"/>
</dbReference>
<keyword evidence="10" id="KW-1185">Reference proteome</keyword>
<feature type="chain" id="PRO_5015662789" evidence="8">
    <location>
        <begin position="25"/>
        <end position="435"/>
    </location>
</feature>
<feature type="domain" description="Ig-like" evidence="9">
    <location>
        <begin position="349"/>
        <end position="435"/>
    </location>
</feature>
<keyword evidence="5" id="KW-1015">Disulfide bond</keyword>
<dbReference type="PANTHER" id="PTHR44170">
    <property type="entry name" value="PROTEIN SIDEKICK"/>
    <property type="match status" value="1"/>
</dbReference>
<dbReference type="FunFam" id="2.60.40.10:FF:000347">
    <property type="entry name" value="Neuronal cell adhesion molecule"/>
    <property type="match status" value="1"/>
</dbReference>
<dbReference type="FunFam" id="2.60.40.10:FF:000005">
    <property type="entry name" value="Neuronal cell adhesion molecule"/>
    <property type="match status" value="1"/>
</dbReference>
<dbReference type="GO" id="GO:0030424">
    <property type="term" value="C:axon"/>
    <property type="evidence" value="ECO:0007669"/>
    <property type="project" value="TreeGrafter"/>
</dbReference>
<dbReference type="SMART" id="SM00409">
    <property type="entry name" value="IG"/>
    <property type="match status" value="4"/>
</dbReference>
<protein>
    <submittedName>
        <fullName evidence="11">Neurofascin-like</fullName>
    </submittedName>
</protein>